<dbReference type="Proteomes" id="UP000009022">
    <property type="component" value="Unassembled WGS sequence"/>
</dbReference>
<feature type="compositionally biased region" description="Basic and acidic residues" evidence="1">
    <location>
        <begin position="133"/>
        <end position="144"/>
    </location>
</feature>
<proteinExistence type="predicted"/>
<name>B3SF43_TRIAD</name>
<accession>B3SF43</accession>
<dbReference type="EMBL" id="DS985892">
    <property type="protein sequence ID" value="EDV18651.1"/>
    <property type="molecule type" value="Genomic_DNA"/>
</dbReference>
<dbReference type="HOGENOM" id="CLU_1191226_0_0_1"/>
<gene>
    <name evidence="2" type="ORF">TRIADDRAFT_62861</name>
</gene>
<keyword evidence="3" id="KW-1185">Reference proteome</keyword>
<reference evidence="2 3" key="1">
    <citation type="journal article" date="2008" name="Nature">
        <title>The Trichoplax genome and the nature of placozoans.</title>
        <authorList>
            <person name="Srivastava M."/>
            <person name="Begovic E."/>
            <person name="Chapman J."/>
            <person name="Putnam N.H."/>
            <person name="Hellsten U."/>
            <person name="Kawashima T."/>
            <person name="Kuo A."/>
            <person name="Mitros T."/>
            <person name="Salamov A."/>
            <person name="Carpenter M.L."/>
            <person name="Signorovitch A.Y."/>
            <person name="Moreno M.A."/>
            <person name="Kamm K."/>
            <person name="Grimwood J."/>
            <person name="Schmutz J."/>
            <person name="Shapiro H."/>
            <person name="Grigoriev I.V."/>
            <person name="Buss L.W."/>
            <person name="Schierwater B."/>
            <person name="Dellaporta S.L."/>
            <person name="Rokhsar D.S."/>
        </authorList>
    </citation>
    <scope>NUCLEOTIDE SEQUENCE [LARGE SCALE GENOMIC DNA]</scope>
    <source>
        <strain evidence="2 3">Grell-BS-1999</strain>
    </source>
</reference>
<dbReference type="InParanoid" id="B3SF43"/>
<feature type="region of interest" description="Disordered" evidence="1">
    <location>
        <begin position="133"/>
        <end position="221"/>
    </location>
</feature>
<dbReference type="KEGG" id="tad:TRIADDRAFT_62861"/>
<protein>
    <submittedName>
        <fullName evidence="2">Uncharacterized protein</fullName>
    </submittedName>
</protein>
<dbReference type="AlphaFoldDB" id="B3SF43"/>
<evidence type="ECO:0000313" key="2">
    <source>
        <dbReference type="EMBL" id="EDV18651.1"/>
    </source>
</evidence>
<sequence length="233" mass="25786">MWDEIKIGAHDFAVDAKTKMQNLCTDMYYGAANLGVAMQKGVLAMDDAFQSVKGTVSQAVSDQFKANTGKLIVEAHELTEKIERINSMDLSDQFGGDDKSMHEAQAYKEEMVAKLKLEQEKLTEKIESREGWRDKFSRHEKDATQKMQGNQGKRDDLNAKAELNTGKRQATKTDRSAQASQKKSTYADKPFLPDDVPGVVVARAPSARGNPGNDQQNVNVEISMDHHGCCATS</sequence>
<evidence type="ECO:0000256" key="1">
    <source>
        <dbReference type="SAM" id="MobiDB-lite"/>
    </source>
</evidence>
<evidence type="ECO:0000313" key="3">
    <source>
        <dbReference type="Proteomes" id="UP000009022"/>
    </source>
</evidence>
<organism evidence="2 3">
    <name type="scientific">Trichoplax adhaerens</name>
    <name type="common">Trichoplax reptans</name>
    <dbReference type="NCBI Taxonomy" id="10228"/>
    <lineage>
        <taxon>Eukaryota</taxon>
        <taxon>Metazoa</taxon>
        <taxon>Placozoa</taxon>
        <taxon>Uniplacotomia</taxon>
        <taxon>Trichoplacea</taxon>
        <taxon>Trichoplacidae</taxon>
        <taxon>Trichoplax</taxon>
    </lineage>
</organism>